<keyword evidence="3" id="KW-1185">Reference proteome</keyword>
<protein>
    <submittedName>
        <fullName evidence="2">Str. FM013</fullName>
    </submittedName>
</protein>
<evidence type="ECO:0000313" key="3">
    <source>
        <dbReference type="Proteomes" id="UP000053732"/>
    </source>
</evidence>
<reference evidence="2 3" key="1">
    <citation type="journal article" date="2014" name="Nat. Commun.">
        <title>Multiple recent horizontal transfers of a large genomic region in cheese making fungi.</title>
        <authorList>
            <person name="Cheeseman K."/>
            <person name="Ropars J."/>
            <person name="Renault P."/>
            <person name="Dupont J."/>
            <person name="Gouzy J."/>
            <person name="Branca A."/>
            <person name="Abraham A.L."/>
            <person name="Ceppi M."/>
            <person name="Conseiller E."/>
            <person name="Debuchy R."/>
            <person name="Malagnac F."/>
            <person name="Goarin A."/>
            <person name="Silar P."/>
            <person name="Lacoste S."/>
            <person name="Sallet E."/>
            <person name="Bensimon A."/>
            <person name="Giraud T."/>
            <person name="Brygoo Y."/>
        </authorList>
    </citation>
    <scope>NUCLEOTIDE SEQUENCE [LARGE SCALE GENOMIC DNA]</scope>
    <source>
        <strain evidence="3">FM 013</strain>
    </source>
</reference>
<proteinExistence type="predicted"/>
<evidence type="ECO:0000256" key="1">
    <source>
        <dbReference type="SAM" id="MobiDB-lite"/>
    </source>
</evidence>
<organism evidence="2 3">
    <name type="scientific">Penicillium camemberti (strain FM 013)</name>
    <dbReference type="NCBI Taxonomy" id="1429867"/>
    <lineage>
        <taxon>Eukaryota</taxon>
        <taxon>Fungi</taxon>
        <taxon>Dikarya</taxon>
        <taxon>Ascomycota</taxon>
        <taxon>Pezizomycotina</taxon>
        <taxon>Eurotiomycetes</taxon>
        <taxon>Eurotiomycetidae</taxon>
        <taxon>Eurotiales</taxon>
        <taxon>Aspergillaceae</taxon>
        <taxon>Penicillium</taxon>
    </lineage>
</organism>
<dbReference type="AlphaFoldDB" id="A0A0G4PXK5"/>
<name>A0A0G4PXK5_PENC3</name>
<gene>
    <name evidence="2" type="ORF">PCAMFM013_S071g000005</name>
</gene>
<dbReference type="Proteomes" id="UP000053732">
    <property type="component" value="Unassembled WGS sequence"/>
</dbReference>
<dbReference type="EMBL" id="HG793204">
    <property type="protein sequence ID" value="CRL31068.1"/>
    <property type="molecule type" value="Genomic_DNA"/>
</dbReference>
<feature type="region of interest" description="Disordered" evidence="1">
    <location>
        <begin position="29"/>
        <end position="50"/>
    </location>
</feature>
<accession>A0A0G4PXK5</accession>
<evidence type="ECO:0000313" key="2">
    <source>
        <dbReference type="EMBL" id="CRL31068.1"/>
    </source>
</evidence>
<sequence>MRIIKPVGPRDTAQIAIVAPESAVSLWHPELDPVDPADVQSNPTPGVHIA</sequence>